<name>A0A1S1QLU5_9ACTN</name>
<evidence type="ECO:0000313" key="2">
    <source>
        <dbReference type="Proteomes" id="UP000179769"/>
    </source>
</evidence>
<sequence length="74" mass="7910">MGLPDVTLAILDDGPFRGGTFVVRPGQTLTFGTSWLNPHRVVYRPTGEVVETVEGEAVVLRCEVIPGAVTGSDR</sequence>
<dbReference type="EMBL" id="MAXA01000138">
    <property type="protein sequence ID" value="OHV34235.1"/>
    <property type="molecule type" value="Genomic_DNA"/>
</dbReference>
<accession>A0A1S1QLU5</accession>
<proteinExistence type="predicted"/>
<organism evidence="1 2">
    <name type="scientific">Parafrankia soli</name>
    <dbReference type="NCBI Taxonomy" id="2599596"/>
    <lineage>
        <taxon>Bacteria</taxon>
        <taxon>Bacillati</taxon>
        <taxon>Actinomycetota</taxon>
        <taxon>Actinomycetes</taxon>
        <taxon>Frankiales</taxon>
        <taxon>Frankiaceae</taxon>
        <taxon>Parafrankia</taxon>
    </lineage>
</organism>
<keyword evidence="2" id="KW-1185">Reference proteome</keyword>
<dbReference type="Proteomes" id="UP000179769">
    <property type="component" value="Unassembled WGS sequence"/>
</dbReference>
<reference evidence="2" key="1">
    <citation type="submission" date="2016-07" db="EMBL/GenBank/DDBJ databases">
        <title>Frankia sp. NRRL B-16219 Genome sequencing.</title>
        <authorList>
            <person name="Ghodhbane-Gtari F."/>
            <person name="Swanson E."/>
            <person name="Gueddou A."/>
            <person name="Louati M."/>
            <person name="Nouioui I."/>
            <person name="Hezbri K."/>
            <person name="Abebe-Akele F."/>
            <person name="Simpson S."/>
            <person name="Morris K."/>
            <person name="Thomas K."/>
            <person name="Gtari M."/>
            <person name="Tisa L.S."/>
        </authorList>
    </citation>
    <scope>NUCLEOTIDE SEQUENCE [LARGE SCALE GENOMIC DNA]</scope>
    <source>
        <strain evidence="2">NRRL B-16219</strain>
    </source>
</reference>
<protein>
    <submittedName>
        <fullName evidence="1">Uncharacterized protein</fullName>
    </submittedName>
</protein>
<gene>
    <name evidence="1" type="ORF">BBK14_33575</name>
</gene>
<comment type="caution">
    <text evidence="1">The sequence shown here is derived from an EMBL/GenBank/DDBJ whole genome shotgun (WGS) entry which is preliminary data.</text>
</comment>
<dbReference type="AlphaFoldDB" id="A0A1S1QLU5"/>
<evidence type="ECO:0000313" key="1">
    <source>
        <dbReference type="EMBL" id="OHV34235.1"/>
    </source>
</evidence>